<reference evidence="2 3" key="1">
    <citation type="submission" date="2023-02" db="EMBL/GenBank/DDBJ databases">
        <title>The predominant lactic acid bacteria and yeasts involved in the spontaneous fermentation of millet during the production of the traditional porridge Hausa koko in Ghana.</title>
        <authorList>
            <person name="Atter A."/>
            <person name="Diaz M."/>
        </authorList>
    </citation>
    <scope>NUCLEOTIDE SEQUENCE [LARGE SCALE GENOMIC DNA]</scope>
    <source>
        <strain evidence="2 3">FI11640</strain>
    </source>
</reference>
<feature type="transmembrane region" description="Helical" evidence="1">
    <location>
        <begin position="60"/>
        <end position="78"/>
    </location>
</feature>
<keyword evidence="1" id="KW-1133">Transmembrane helix</keyword>
<evidence type="ECO:0008006" key="4">
    <source>
        <dbReference type="Google" id="ProtNLM"/>
    </source>
</evidence>
<dbReference type="EMBL" id="JAQSGK010000056">
    <property type="protein sequence ID" value="MEE6716917.1"/>
    <property type="molecule type" value="Genomic_DNA"/>
</dbReference>
<keyword evidence="1" id="KW-0472">Membrane</keyword>
<accession>A0ABU7T2W8</accession>
<feature type="transmembrane region" description="Helical" evidence="1">
    <location>
        <begin position="208"/>
        <end position="227"/>
    </location>
</feature>
<dbReference type="GeneID" id="78510082"/>
<keyword evidence="1" id="KW-0812">Transmembrane</keyword>
<keyword evidence="3" id="KW-1185">Reference proteome</keyword>
<evidence type="ECO:0000313" key="2">
    <source>
        <dbReference type="EMBL" id="MEE6716917.1"/>
    </source>
</evidence>
<evidence type="ECO:0000256" key="1">
    <source>
        <dbReference type="SAM" id="Phobius"/>
    </source>
</evidence>
<proteinExistence type="predicted"/>
<gene>
    <name evidence="2" type="ORF">PS435_13755</name>
</gene>
<comment type="caution">
    <text evidence="2">The sequence shown here is derived from an EMBL/GenBank/DDBJ whole genome shotgun (WGS) entry which is preliminary data.</text>
</comment>
<protein>
    <recommendedName>
        <fullName evidence="4">DUF1405 domain-containing protein</fullName>
    </recommendedName>
</protein>
<feature type="transmembrane region" description="Helical" evidence="1">
    <location>
        <begin position="99"/>
        <end position="118"/>
    </location>
</feature>
<dbReference type="RefSeq" id="WP_150392351.1">
    <property type="nucleotide sequence ID" value="NZ_CP041364.1"/>
</dbReference>
<dbReference type="Proteomes" id="UP001330016">
    <property type="component" value="Unassembled WGS sequence"/>
</dbReference>
<feature type="transmembrane region" description="Helical" evidence="1">
    <location>
        <begin position="138"/>
        <end position="158"/>
    </location>
</feature>
<organism evidence="2 3">
    <name type="scientific">Schleiferilactobacillus harbinensis</name>
    <dbReference type="NCBI Taxonomy" id="304207"/>
    <lineage>
        <taxon>Bacteria</taxon>
        <taxon>Bacillati</taxon>
        <taxon>Bacillota</taxon>
        <taxon>Bacilli</taxon>
        <taxon>Lactobacillales</taxon>
        <taxon>Lactobacillaceae</taxon>
        <taxon>Schleiferilactobacillus</taxon>
    </lineage>
</organism>
<name>A0ABU7T2W8_9LACO</name>
<evidence type="ECO:0000313" key="3">
    <source>
        <dbReference type="Proteomes" id="UP001330016"/>
    </source>
</evidence>
<sequence>MQLGWHIIWRKHHWGIIIFVLVTLLLNAFSVASLYSEAAAQHQTLPEYVRQITFGGRSPFADGFLLLLLLAIIVNSQLHQDLQRAGLSDQDRWRFMGQLALAGAMWLATLGTMSQTLMYRFYTDTLTADWPLPMQGTAYWLIHVSVDWSVALIFLRIIQWHRPAQHRLYYAFWTIVAINIINDSFRLNPFVIALSHAYQGVERFLNRTPLLVLLITLGTSGLLIWWVQAHPLPVNLQDPGSKVASKNASEH</sequence>
<feature type="transmembrane region" description="Helical" evidence="1">
    <location>
        <begin position="12"/>
        <end position="35"/>
    </location>
</feature>